<dbReference type="Proteomes" id="UP000255365">
    <property type="component" value="Unassembled WGS sequence"/>
</dbReference>
<name>A0A370SR47_PSEJE</name>
<protein>
    <submittedName>
        <fullName evidence="1">Uncharacterized protein</fullName>
    </submittedName>
</protein>
<organism evidence="1 2">
    <name type="scientific">Pseudomonas jessenii</name>
    <dbReference type="NCBI Taxonomy" id="77298"/>
    <lineage>
        <taxon>Bacteria</taxon>
        <taxon>Pseudomonadati</taxon>
        <taxon>Pseudomonadota</taxon>
        <taxon>Gammaproteobacteria</taxon>
        <taxon>Pseudomonadales</taxon>
        <taxon>Pseudomonadaceae</taxon>
        <taxon>Pseudomonas</taxon>
    </lineage>
</organism>
<proteinExistence type="predicted"/>
<gene>
    <name evidence="1" type="ORF">DEU51_104189</name>
</gene>
<evidence type="ECO:0000313" key="1">
    <source>
        <dbReference type="EMBL" id="RDL22236.1"/>
    </source>
</evidence>
<dbReference type="RefSeq" id="WP_076964220.1">
    <property type="nucleotide sequence ID" value="NZ_QRAV01000004.1"/>
</dbReference>
<dbReference type="AlphaFoldDB" id="A0A370SR47"/>
<reference evidence="1 2" key="1">
    <citation type="submission" date="2018-07" db="EMBL/GenBank/DDBJ databases">
        <title>Genome sequencing of rice bacterial endophytes.</title>
        <authorList>
            <person name="Venturi V."/>
        </authorList>
    </citation>
    <scope>NUCLEOTIDE SEQUENCE [LARGE SCALE GENOMIC DNA]</scope>
    <source>
        <strain evidence="1 2">E2333</strain>
    </source>
</reference>
<dbReference type="GeneID" id="70103437"/>
<evidence type="ECO:0000313" key="2">
    <source>
        <dbReference type="Proteomes" id="UP000255365"/>
    </source>
</evidence>
<dbReference type="EMBL" id="QRAV01000004">
    <property type="protein sequence ID" value="RDL22236.1"/>
    <property type="molecule type" value="Genomic_DNA"/>
</dbReference>
<comment type="caution">
    <text evidence="1">The sequence shown here is derived from an EMBL/GenBank/DDBJ whole genome shotgun (WGS) entry which is preliminary data.</text>
</comment>
<sequence>MTELAVAKVAAEETGDAKVSASAALKHKAFAKIYSGRMSRDELRASMLAKAKDVVEKGIGTLDLVTVVEHR</sequence>
<accession>A0A370SR47</accession>